<evidence type="ECO:0000313" key="2">
    <source>
        <dbReference type="EMBL" id="VVJ19130.1"/>
    </source>
</evidence>
<feature type="compositionally biased region" description="Basic residues" evidence="1">
    <location>
        <begin position="15"/>
        <end position="29"/>
    </location>
</feature>
<proteinExistence type="predicted"/>
<evidence type="ECO:0000256" key="1">
    <source>
        <dbReference type="SAM" id="MobiDB-lite"/>
    </source>
</evidence>
<feature type="region of interest" description="Disordered" evidence="1">
    <location>
        <begin position="1"/>
        <end position="56"/>
    </location>
</feature>
<protein>
    <submittedName>
        <fullName evidence="2">Uncharacterized protein</fullName>
    </submittedName>
</protein>
<keyword evidence="3" id="KW-1185">Reference proteome</keyword>
<dbReference type="AlphaFoldDB" id="A0A6I8LQ24"/>
<dbReference type="EMBL" id="CABVGP010000001">
    <property type="protein sequence ID" value="VVJ19130.1"/>
    <property type="molecule type" value="Genomic_DNA"/>
</dbReference>
<evidence type="ECO:0000313" key="3">
    <source>
        <dbReference type="Proteomes" id="UP000399805"/>
    </source>
</evidence>
<name>A0A6I8LQ24_9PSEU</name>
<organism evidence="2 3">
    <name type="scientific">Amycolatopsis camponoti</name>
    <dbReference type="NCBI Taxonomy" id="2606593"/>
    <lineage>
        <taxon>Bacteria</taxon>
        <taxon>Bacillati</taxon>
        <taxon>Actinomycetota</taxon>
        <taxon>Actinomycetes</taxon>
        <taxon>Pseudonocardiales</taxon>
        <taxon>Pseudonocardiaceae</taxon>
        <taxon>Amycolatopsis</taxon>
    </lineage>
</organism>
<gene>
    <name evidence="2" type="ORF">AA23TX_04151</name>
</gene>
<dbReference type="Proteomes" id="UP000399805">
    <property type="component" value="Unassembled WGS sequence"/>
</dbReference>
<sequence>MQIGGNGVHGPHASAGHRQKPGGRARRQPRAPAPPVARRSPRRSGQETRGITLDTA</sequence>
<reference evidence="2 3" key="1">
    <citation type="submission" date="2019-09" db="EMBL/GenBank/DDBJ databases">
        <authorList>
            <person name="Leyn A S."/>
        </authorList>
    </citation>
    <scope>NUCLEOTIDE SEQUENCE [LARGE SCALE GENOMIC DNA]</scope>
    <source>
        <strain evidence="2">AA231_1</strain>
    </source>
</reference>
<accession>A0A6I8LQ24</accession>